<dbReference type="Proteomes" id="UP000679629">
    <property type="component" value="Chromosome"/>
</dbReference>
<reference evidence="3" key="1">
    <citation type="submission" date="2021-05" db="EMBL/GenBank/DDBJ databases">
        <title>Direct Submission.</title>
        <authorList>
            <person name="Li K."/>
            <person name="Gao J."/>
        </authorList>
    </citation>
    <scope>NUCLEOTIDE SEQUENCE [LARGE SCALE GENOMIC DNA]</scope>
    <source>
        <strain evidence="3">MG62</strain>
    </source>
</reference>
<keyword evidence="3" id="KW-1185">Reference proteome</keyword>
<accession>A0ABX8FZ16</accession>
<feature type="region of interest" description="Disordered" evidence="1">
    <location>
        <begin position="13"/>
        <end position="82"/>
    </location>
</feature>
<evidence type="ECO:0000313" key="2">
    <source>
        <dbReference type="EMBL" id="QWB26207.1"/>
    </source>
</evidence>
<organism evidence="2 3">
    <name type="scientific">Streptomyces koelreuteriae</name>
    <dbReference type="NCBI Taxonomy" id="2838015"/>
    <lineage>
        <taxon>Bacteria</taxon>
        <taxon>Bacillati</taxon>
        <taxon>Actinomycetota</taxon>
        <taxon>Actinomycetes</taxon>
        <taxon>Kitasatosporales</taxon>
        <taxon>Streptomycetaceae</taxon>
        <taxon>Streptomyces</taxon>
    </lineage>
</organism>
<protein>
    <submittedName>
        <fullName evidence="2">Uncharacterized protein</fullName>
    </submittedName>
</protein>
<feature type="compositionally biased region" description="Basic residues" evidence="1">
    <location>
        <begin position="73"/>
        <end position="82"/>
    </location>
</feature>
<dbReference type="EMBL" id="CP075896">
    <property type="protein sequence ID" value="QWB26207.1"/>
    <property type="molecule type" value="Genomic_DNA"/>
</dbReference>
<evidence type="ECO:0000313" key="3">
    <source>
        <dbReference type="Proteomes" id="UP000679629"/>
    </source>
</evidence>
<proteinExistence type="predicted"/>
<evidence type="ECO:0000256" key="1">
    <source>
        <dbReference type="SAM" id="MobiDB-lite"/>
    </source>
</evidence>
<gene>
    <name evidence="2" type="ORF">KJK29_28605</name>
</gene>
<feature type="compositionally biased region" description="Basic and acidic residues" evidence="1">
    <location>
        <begin position="36"/>
        <end position="50"/>
    </location>
</feature>
<sequence>MSDMRSLSACVNLVPALAPRSPTGGITMAKNKNRDRKQQRPTERGQRADRSPAAQTEPQPEVEVAAPGDIATRKRKRSFGHN</sequence>
<name>A0ABX8FZ16_9ACTN</name>